<accession>A0A7W9EFA5</accession>
<protein>
    <submittedName>
        <fullName evidence="1">Uncharacterized protein</fullName>
    </submittedName>
</protein>
<organism evidence="1 2">
    <name type="scientific">Sphingobium boeckii</name>
    <dbReference type="NCBI Taxonomy" id="1082345"/>
    <lineage>
        <taxon>Bacteria</taxon>
        <taxon>Pseudomonadati</taxon>
        <taxon>Pseudomonadota</taxon>
        <taxon>Alphaproteobacteria</taxon>
        <taxon>Sphingomonadales</taxon>
        <taxon>Sphingomonadaceae</taxon>
        <taxon>Sphingobium</taxon>
    </lineage>
</organism>
<name>A0A7W9EFA5_9SPHN</name>
<dbReference type="AlphaFoldDB" id="A0A7W9EFA5"/>
<comment type="caution">
    <text evidence="1">The sequence shown here is derived from an EMBL/GenBank/DDBJ whole genome shotgun (WGS) entry which is preliminary data.</text>
</comment>
<dbReference type="Proteomes" id="UP000549617">
    <property type="component" value="Unassembled WGS sequence"/>
</dbReference>
<dbReference type="EMBL" id="JACIJC010000005">
    <property type="protein sequence ID" value="MBB5687108.1"/>
    <property type="molecule type" value="Genomic_DNA"/>
</dbReference>
<sequence length="82" mass="9146">MERVPPPHWRPIIAITTPLKPFLIAKDEEGLFRVTVRETRYNGQGYPLVTATLQPETFKTAHAAKGHARDAFGAETGQFATK</sequence>
<gene>
    <name evidence="1" type="ORF">FHS49_003136</name>
</gene>
<reference evidence="1 2" key="1">
    <citation type="submission" date="2020-08" db="EMBL/GenBank/DDBJ databases">
        <title>Genomic Encyclopedia of Type Strains, Phase IV (KMG-IV): sequencing the most valuable type-strain genomes for metagenomic binning, comparative biology and taxonomic classification.</title>
        <authorList>
            <person name="Goeker M."/>
        </authorList>
    </citation>
    <scope>NUCLEOTIDE SEQUENCE [LARGE SCALE GENOMIC DNA]</scope>
    <source>
        <strain evidence="1 2">DSM 25079</strain>
    </source>
</reference>
<keyword evidence="2" id="KW-1185">Reference proteome</keyword>
<dbReference type="RefSeq" id="WP_184020265.1">
    <property type="nucleotide sequence ID" value="NZ_JACIJC010000005.1"/>
</dbReference>
<evidence type="ECO:0000313" key="2">
    <source>
        <dbReference type="Proteomes" id="UP000549617"/>
    </source>
</evidence>
<evidence type="ECO:0000313" key="1">
    <source>
        <dbReference type="EMBL" id="MBB5687108.1"/>
    </source>
</evidence>
<proteinExistence type="predicted"/>